<evidence type="ECO:0000256" key="9">
    <source>
        <dbReference type="ARBA" id="ARBA00023012"/>
    </source>
</evidence>
<evidence type="ECO:0000256" key="10">
    <source>
        <dbReference type="ARBA" id="ARBA00024867"/>
    </source>
</evidence>
<dbReference type="InterPro" id="IPR003594">
    <property type="entry name" value="HATPase_dom"/>
</dbReference>
<feature type="modified residue" description="4-aspartylphosphate" evidence="11">
    <location>
        <position position="301"/>
    </location>
</feature>
<keyword evidence="8" id="KW-0067">ATP-binding</keyword>
<evidence type="ECO:0000256" key="4">
    <source>
        <dbReference type="ARBA" id="ARBA00022553"/>
    </source>
</evidence>
<dbReference type="PROSITE" id="PS50109">
    <property type="entry name" value="HIS_KIN"/>
    <property type="match status" value="1"/>
</dbReference>
<name>A0A4U9QU09_HATHI</name>
<dbReference type="InterPro" id="IPR011006">
    <property type="entry name" value="CheY-like_superfamily"/>
</dbReference>
<evidence type="ECO:0000256" key="8">
    <source>
        <dbReference type="ARBA" id="ARBA00022840"/>
    </source>
</evidence>
<dbReference type="Proteomes" id="UP000308489">
    <property type="component" value="Chromosome 1"/>
</dbReference>
<keyword evidence="7 14" id="KW-0418">Kinase</keyword>
<dbReference type="EMBL" id="LR590481">
    <property type="protein sequence ID" value="VTQ81498.1"/>
    <property type="molecule type" value="Genomic_DNA"/>
</dbReference>
<dbReference type="InterPro" id="IPR001789">
    <property type="entry name" value="Sig_transdc_resp-reg_receiver"/>
</dbReference>
<dbReference type="InterPro" id="IPR036890">
    <property type="entry name" value="HATPase_C_sf"/>
</dbReference>
<dbReference type="PROSITE" id="PS50110">
    <property type="entry name" value="RESPONSE_REGULATORY"/>
    <property type="match status" value="1"/>
</dbReference>
<evidence type="ECO:0000256" key="1">
    <source>
        <dbReference type="ARBA" id="ARBA00000085"/>
    </source>
</evidence>
<dbReference type="GO" id="GO:0004673">
    <property type="term" value="F:protein histidine kinase activity"/>
    <property type="evidence" value="ECO:0007669"/>
    <property type="project" value="UniProtKB-EC"/>
</dbReference>
<evidence type="ECO:0000313" key="14">
    <source>
        <dbReference type="EMBL" id="VTQ81498.1"/>
    </source>
</evidence>
<dbReference type="GO" id="GO:0000160">
    <property type="term" value="P:phosphorelay signal transduction system"/>
    <property type="evidence" value="ECO:0007669"/>
    <property type="project" value="UniProtKB-KW"/>
</dbReference>
<dbReference type="Pfam" id="PF00072">
    <property type="entry name" value="Response_reg"/>
    <property type="match status" value="1"/>
</dbReference>
<dbReference type="EC" id="2.7.13.3" evidence="2"/>
<evidence type="ECO:0000256" key="5">
    <source>
        <dbReference type="ARBA" id="ARBA00022679"/>
    </source>
</evidence>
<proteinExistence type="predicted"/>
<keyword evidence="4 11" id="KW-0597">Phosphoprotein</keyword>
<dbReference type="RefSeq" id="WP_171011929.1">
    <property type="nucleotide sequence ID" value="NZ_CBCRUQ010000030.1"/>
</dbReference>
<dbReference type="AlphaFoldDB" id="A0A4U9QU09"/>
<dbReference type="SMART" id="SM00387">
    <property type="entry name" value="HATPase_c"/>
    <property type="match status" value="1"/>
</dbReference>
<evidence type="ECO:0000256" key="2">
    <source>
        <dbReference type="ARBA" id="ARBA00012438"/>
    </source>
</evidence>
<protein>
    <recommendedName>
        <fullName evidence="3">Stage 0 sporulation protein A homolog</fullName>
        <ecNumber evidence="2">2.7.13.3</ecNumber>
    </recommendedName>
</protein>
<dbReference type="Pfam" id="PF02518">
    <property type="entry name" value="HATPase_c"/>
    <property type="match status" value="1"/>
</dbReference>
<comment type="function">
    <text evidence="10">May play the central regulatory role in sporulation. It may be an element of the effector pathway responsible for the activation of sporulation genes in response to nutritional stress. Spo0A may act in concert with spo0H (a sigma factor) to control the expression of some genes that are critical to the sporulation process.</text>
</comment>
<dbReference type="InterPro" id="IPR004358">
    <property type="entry name" value="Sig_transdc_His_kin-like_C"/>
</dbReference>
<dbReference type="PANTHER" id="PTHR43065">
    <property type="entry name" value="SENSOR HISTIDINE KINASE"/>
    <property type="match status" value="1"/>
</dbReference>
<evidence type="ECO:0000256" key="6">
    <source>
        <dbReference type="ARBA" id="ARBA00022741"/>
    </source>
</evidence>
<keyword evidence="15" id="KW-1185">Reference proteome</keyword>
<evidence type="ECO:0000256" key="3">
    <source>
        <dbReference type="ARBA" id="ARBA00018672"/>
    </source>
</evidence>
<dbReference type="InterPro" id="IPR005467">
    <property type="entry name" value="His_kinase_dom"/>
</dbReference>
<dbReference type="CDD" id="cd00156">
    <property type="entry name" value="REC"/>
    <property type="match status" value="1"/>
</dbReference>
<evidence type="ECO:0000313" key="15">
    <source>
        <dbReference type="Proteomes" id="UP000308489"/>
    </source>
</evidence>
<feature type="domain" description="Response regulatory" evidence="13">
    <location>
        <begin position="252"/>
        <end position="363"/>
    </location>
</feature>
<reference evidence="14 15" key="1">
    <citation type="submission" date="2019-05" db="EMBL/GenBank/DDBJ databases">
        <authorList>
            <consortium name="Pathogen Informatics"/>
        </authorList>
    </citation>
    <scope>NUCLEOTIDE SEQUENCE [LARGE SCALE GENOMIC DNA]</scope>
    <source>
        <strain evidence="14 15">NCTC503</strain>
    </source>
</reference>
<dbReference type="Gene3D" id="3.40.50.2300">
    <property type="match status" value="1"/>
</dbReference>
<dbReference type="Gene3D" id="3.30.565.10">
    <property type="entry name" value="Histidine kinase-like ATPase, C-terminal domain"/>
    <property type="match status" value="1"/>
</dbReference>
<evidence type="ECO:0000256" key="7">
    <source>
        <dbReference type="ARBA" id="ARBA00022777"/>
    </source>
</evidence>
<dbReference type="SUPFAM" id="SSF55874">
    <property type="entry name" value="ATPase domain of HSP90 chaperone/DNA topoisomerase II/histidine kinase"/>
    <property type="match status" value="1"/>
</dbReference>
<keyword evidence="9" id="KW-0902">Two-component regulatory system</keyword>
<comment type="catalytic activity">
    <reaction evidence="1">
        <text>ATP + protein L-histidine = ADP + protein N-phospho-L-histidine.</text>
        <dbReference type="EC" id="2.7.13.3"/>
    </reaction>
</comment>
<keyword evidence="6" id="KW-0547">Nucleotide-binding</keyword>
<keyword evidence="5 14" id="KW-0808">Transferase</keyword>
<dbReference type="SUPFAM" id="SSF52172">
    <property type="entry name" value="CheY-like"/>
    <property type="match status" value="1"/>
</dbReference>
<dbReference type="KEGG" id="hhw:NCTC503_00015"/>
<accession>A0A4U9QU09</accession>
<sequence>MKNSTFKKETCSNTNLDVNSCTLRVVHDINNILMPALNAIELIKDKIYKFDANISSELNIIELCIKDTVSILNNSKKSVKEIYNKNDIVNIKKIIEDSILITKSKYSQNILVEKQLEKDLNVLGNSTELREVFVNIINNAVDSMSGKEVVIKVNSYREQDYIVVKVEDCGLGIGSDNIDKIFTPFFTTKKSKGTGIGLSICKDIIDKHRGEIFVESEKYIGTSFIIKLPAVEKELITNENIENNYIRDKGLKILVIDDNINIRFIVASLAKKVFNAEVKECTPESAEEEIEKNNYSILISDFLMPINGVELCNKIKSRFKDIYFCIMTGCVELINDKDKDNVDYILKKPIDIKQLEEMKNEYIKINRLDIKEM</sequence>
<dbReference type="SMART" id="SM00448">
    <property type="entry name" value="REC"/>
    <property type="match status" value="1"/>
</dbReference>
<organism evidence="14 15">
    <name type="scientific">Hathewaya histolytica</name>
    <name type="common">Clostridium histolyticum</name>
    <dbReference type="NCBI Taxonomy" id="1498"/>
    <lineage>
        <taxon>Bacteria</taxon>
        <taxon>Bacillati</taxon>
        <taxon>Bacillota</taxon>
        <taxon>Clostridia</taxon>
        <taxon>Eubacteriales</taxon>
        <taxon>Clostridiaceae</taxon>
        <taxon>Hathewaya</taxon>
    </lineage>
</organism>
<evidence type="ECO:0000259" key="12">
    <source>
        <dbReference type="PROSITE" id="PS50109"/>
    </source>
</evidence>
<evidence type="ECO:0000256" key="11">
    <source>
        <dbReference type="PROSITE-ProRule" id="PRU00169"/>
    </source>
</evidence>
<dbReference type="GO" id="GO:0005524">
    <property type="term" value="F:ATP binding"/>
    <property type="evidence" value="ECO:0007669"/>
    <property type="project" value="UniProtKB-KW"/>
</dbReference>
<feature type="domain" description="Histidine kinase" evidence="12">
    <location>
        <begin position="24"/>
        <end position="232"/>
    </location>
</feature>
<dbReference type="PRINTS" id="PR00344">
    <property type="entry name" value="BCTRLSENSOR"/>
</dbReference>
<dbReference type="PANTHER" id="PTHR43065:SF10">
    <property type="entry name" value="PEROXIDE STRESS-ACTIVATED HISTIDINE KINASE MAK3"/>
    <property type="match status" value="1"/>
</dbReference>
<evidence type="ECO:0000259" key="13">
    <source>
        <dbReference type="PROSITE" id="PS50110"/>
    </source>
</evidence>
<gene>
    <name evidence="14" type="primary">luxQ_1</name>
    <name evidence="14" type="ORF">NCTC503_00015</name>
</gene>